<evidence type="ECO:0000313" key="1">
    <source>
        <dbReference type="EMBL" id="EHP94531.1"/>
    </source>
</evidence>
<proteinExistence type="predicted"/>
<dbReference type="Proteomes" id="UP000004382">
    <property type="component" value="Unassembled WGS sequence"/>
</dbReference>
<organism evidence="1 2">
    <name type="scientific">Methylorubrum extorquens DSM 13060</name>
    <dbReference type="NCBI Taxonomy" id="882800"/>
    <lineage>
        <taxon>Bacteria</taxon>
        <taxon>Pseudomonadati</taxon>
        <taxon>Pseudomonadota</taxon>
        <taxon>Alphaproteobacteria</taxon>
        <taxon>Hyphomicrobiales</taxon>
        <taxon>Methylobacteriaceae</taxon>
        <taxon>Methylorubrum</taxon>
    </lineage>
</organism>
<evidence type="ECO:0000313" key="2">
    <source>
        <dbReference type="Proteomes" id="UP000004382"/>
    </source>
</evidence>
<gene>
    <name evidence="1" type="ORF">MetexDRAFT_0612</name>
</gene>
<comment type="caution">
    <text evidence="1">The sequence shown here is derived from an EMBL/GenBank/DDBJ whole genome shotgun (WGS) entry which is preliminary data.</text>
</comment>
<reference evidence="1 2" key="1">
    <citation type="submission" date="2011-09" db="EMBL/GenBank/DDBJ databases">
        <title>The draft genome of Methylobacterium extorquens DSM 13060.</title>
        <authorList>
            <consortium name="US DOE Joint Genome Institute (JGI-PGF)"/>
            <person name="Lucas S."/>
            <person name="Han J."/>
            <person name="Lapidus A."/>
            <person name="Cheng J.-F."/>
            <person name="Goodwin L."/>
            <person name="Pitluck S."/>
            <person name="Peters L."/>
            <person name="Land M.L."/>
            <person name="Hauser L."/>
            <person name="Koskimaki J."/>
            <person name="Halonen O."/>
            <person name="Pirttila A."/>
            <person name="Frank C."/>
            <person name="Woyke T.J."/>
        </authorList>
    </citation>
    <scope>NUCLEOTIDE SEQUENCE [LARGE SCALE GENOMIC DNA]</scope>
    <source>
        <strain evidence="1 2">DSM 13060</strain>
    </source>
</reference>
<dbReference type="EMBL" id="AGJK01000008">
    <property type="protein sequence ID" value="EHP94531.1"/>
    <property type="molecule type" value="Genomic_DNA"/>
</dbReference>
<protein>
    <submittedName>
        <fullName evidence="1">Uncharacterized protein</fullName>
    </submittedName>
</protein>
<accession>H1KDA0</accession>
<name>H1KDA0_METEX</name>
<dbReference type="AlphaFoldDB" id="H1KDA0"/>
<dbReference type="PATRIC" id="fig|882800.3.peg.579"/>
<sequence>MHTDELSNGRGSDAAVAVRGWTAAERSTIAGVKVRAVEALLRADMIFDSIGFPFALHHRIVVRTVRRGFEGRTHLRSREVSDMLDEWARSRGGAEIYAWQAVALAADAVAERSGRALPPEIDGSVESLLVDRGLGFVRHVRRLVATGHPPCCHVA</sequence>